<dbReference type="InterPro" id="IPR007110">
    <property type="entry name" value="Ig-like_dom"/>
</dbReference>
<dbReference type="InterPro" id="IPR003961">
    <property type="entry name" value="FN3_dom"/>
</dbReference>
<dbReference type="Pfam" id="PF07679">
    <property type="entry name" value="I-set"/>
    <property type="match status" value="1"/>
</dbReference>
<dbReference type="InterPro" id="IPR013098">
    <property type="entry name" value="Ig_I-set"/>
</dbReference>
<dbReference type="AlphaFoldDB" id="A0A9P0H1Y7"/>
<dbReference type="PROSITE" id="PS50853">
    <property type="entry name" value="FN3"/>
    <property type="match status" value="1"/>
</dbReference>
<dbReference type="InterPro" id="IPR036179">
    <property type="entry name" value="Ig-like_dom_sf"/>
</dbReference>
<dbReference type="SUPFAM" id="SSF49265">
    <property type="entry name" value="Fibronectin type III"/>
    <property type="match status" value="1"/>
</dbReference>
<feature type="domain" description="Ig-like" evidence="5">
    <location>
        <begin position="259"/>
        <end position="342"/>
    </location>
</feature>
<dbReference type="InterPro" id="IPR036116">
    <property type="entry name" value="FN3_sf"/>
</dbReference>
<dbReference type="GO" id="GO:0007156">
    <property type="term" value="P:homophilic cell adhesion via plasma membrane adhesion molecules"/>
    <property type="evidence" value="ECO:0007669"/>
    <property type="project" value="TreeGrafter"/>
</dbReference>
<dbReference type="GO" id="GO:0030424">
    <property type="term" value="C:axon"/>
    <property type="evidence" value="ECO:0007669"/>
    <property type="project" value="TreeGrafter"/>
</dbReference>
<dbReference type="FunFam" id="2.60.40.10:FF:000032">
    <property type="entry name" value="palladin isoform X1"/>
    <property type="match status" value="1"/>
</dbReference>
<dbReference type="OrthoDB" id="6159398at2759"/>
<dbReference type="InterPro" id="IPR003598">
    <property type="entry name" value="Ig_sub2"/>
</dbReference>
<dbReference type="PROSITE" id="PS50835">
    <property type="entry name" value="IG_LIKE"/>
    <property type="match status" value="3"/>
</dbReference>
<dbReference type="PANTHER" id="PTHR45080:SF38">
    <property type="entry name" value="FI23916P1-RELATED"/>
    <property type="match status" value="1"/>
</dbReference>
<feature type="domain" description="Ig-like" evidence="5">
    <location>
        <begin position="159"/>
        <end position="242"/>
    </location>
</feature>
<evidence type="ECO:0000256" key="4">
    <source>
        <dbReference type="SAM" id="MobiDB-lite"/>
    </source>
</evidence>
<dbReference type="GO" id="GO:0050808">
    <property type="term" value="P:synapse organization"/>
    <property type="evidence" value="ECO:0007669"/>
    <property type="project" value="TreeGrafter"/>
</dbReference>
<protein>
    <submittedName>
        <fullName evidence="7">Uncharacterized protein</fullName>
    </submittedName>
</protein>
<dbReference type="Proteomes" id="UP001152798">
    <property type="component" value="Chromosome 1"/>
</dbReference>
<dbReference type="GO" id="GO:0005886">
    <property type="term" value="C:plasma membrane"/>
    <property type="evidence" value="ECO:0007669"/>
    <property type="project" value="TreeGrafter"/>
</dbReference>
<dbReference type="SMART" id="SM00060">
    <property type="entry name" value="FN3"/>
    <property type="match status" value="2"/>
</dbReference>
<evidence type="ECO:0000256" key="2">
    <source>
        <dbReference type="ARBA" id="ARBA00023157"/>
    </source>
</evidence>
<evidence type="ECO:0000259" key="5">
    <source>
        <dbReference type="PROSITE" id="PS50835"/>
    </source>
</evidence>
<dbReference type="SMART" id="SM00408">
    <property type="entry name" value="IGc2"/>
    <property type="match status" value="3"/>
</dbReference>
<feature type="domain" description="Ig-like" evidence="5">
    <location>
        <begin position="349"/>
        <end position="437"/>
    </location>
</feature>
<dbReference type="InterPro" id="IPR050958">
    <property type="entry name" value="Cell_Adh-Cytoskel_Orgn"/>
</dbReference>
<dbReference type="GO" id="GO:0008046">
    <property type="term" value="F:axon guidance receptor activity"/>
    <property type="evidence" value="ECO:0007669"/>
    <property type="project" value="TreeGrafter"/>
</dbReference>
<evidence type="ECO:0000259" key="6">
    <source>
        <dbReference type="PROSITE" id="PS50853"/>
    </source>
</evidence>
<keyword evidence="3" id="KW-0393">Immunoglobulin domain</keyword>
<feature type="region of interest" description="Disordered" evidence="4">
    <location>
        <begin position="135"/>
        <end position="158"/>
    </location>
</feature>
<evidence type="ECO:0000313" key="7">
    <source>
        <dbReference type="EMBL" id="CAH1389432.1"/>
    </source>
</evidence>
<dbReference type="SMART" id="SM00409">
    <property type="entry name" value="IG"/>
    <property type="match status" value="3"/>
</dbReference>
<dbReference type="FunFam" id="2.60.40.10:FF:000031">
    <property type="entry name" value="Myosin-binding protein C, slow type"/>
    <property type="match status" value="1"/>
</dbReference>
<dbReference type="InterPro" id="IPR013783">
    <property type="entry name" value="Ig-like_fold"/>
</dbReference>
<feature type="compositionally biased region" description="Acidic residues" evidence="4">
    <location>
        <begin position="135"/>
        <end position="155"/>
    </location>
</feature>
<feature type="domain" description="Fibronectin type-III" evidence="6">
    <location>
        <begin position="453"/>
        <end position="553"/>
    </location>
</feature>
<keyword evidence="2" id="KW-1015">Disulfide bond</keyword>
<dbReference type="GO" id="GO:0043025">
    <property type="term" value="C:neuronal cell body"/>
    <property type="evidence" value="ECO:0007669"/>
    <property type="project" value="TreeGrafter"/>
</dbReference>
<dbReference type="EMBL" id="OV725077">
    <property type="protein sequence ID" value="CAH1389432.1"/>
    <property type="molecule type" value="Genomic_DNA"/>
</dbReference>
<accession>A0A9P0H1Y7</accession>
<dbReference type="CDD" id="cd00063">
    <property type="entry name" value="FN3"/>
    <property type="match status" value="1"/>
</dbReference>
<sequence>MNFNINAANYAETGWNPIYQTRAAPHTSKWTDIMFPVMCPLRSCYQWAYGQIDTDLKNDGSASFVTIRQKVISYHNSVSSSGYQGPDLAAELDNDDRGPHWRQMSVGLPFYHAVLAAPGPKQSVLSLMSCDDDYKDPSYADDDGNQDEDDLDGEADSLPSKIVSQGGKKTFSIGDTITLPCEVHNRASAVIQWRRGPRKAAKPLFFDRVPQTTNPRFDLDDQYSLHIKDLQEDDADEYYCQIIGKDDILVYTVEVLTKPKILRLYPEGTSKTLKKGSPLTLMCEAVGEPKPKISWTHKKKHSHVEESFSDDSITIDKVSRKHSGDYTCTVNNGKGTDKQTITVIVEYEPEIEINSEVVHSGEGYESELTCVVHAHPGAKVTWFKNDQPLKESHHISQVKNGSSHSLRISATKKTDFGNYKCVANNSIGTTSKAIALSGLEPGNAQNQINIGLPPTPVFESTTSAEDGKSPRLTWKVISRSPIEQFELMYRKQEDDQWKTASPLVTTEGESIYIARYTLKNLEQGTYFAKIRAKNSYGWSSLSEMKSFSGVHNSELV</sequence>
<organism evidence="7 8">
    <name type="scientific">Nezara viridula</name>
    <name type="common">Southern green stink bug</name>
    <name type="synonym">Cimex viridulus</name>
    <dbReference type="NCBI Taxonomy" id="85310"/>
    <lineage>
        <taxon>Eukaryota</taxon>
        <taxon>Metazoa</taxon>
        <taxon>Ecdysozoa</taxon>
        <taxon>Arthropoda</taxon>
        <taxon>Hexapoda</taxon>
        <taxon>Insecta</taxon>
        <taxon>Pterygota</taxon>
        <taxon>Neoptera</taxon>
        <taxon>Paraneoptera</taxon>
        <taxon>Hemiptera</taxon>
        <taxon>Heteroptera</taxon>
        <taxon>Panheteroptera</taxon>
        <taxon>Pentatomomorpha</taxon>
        <taxon>Pentatomoidea</taxon>
        <taxon>Pentatomidae</taxon>
        <taxon>Pentatominae</taxon>
        <taxon>Nezara</taxon>
    </lineage>
</organism>
<dbReference type="Pfam" id="PF13927">
    <property type="entry name" value="Ig_3"/>
    <property type="match status" value="1"/>
</dbReference>
<dbReference type="InterPro" id="IPR003599">
    <property type="entry name" value="Ig_sub"/>
</dbReference>
<keyword evidence="1" id="KW-0677">Repeat</keyword>
<evidence type="ECO:0000256" key="3">
    <source>
        <dbReference type="ARBA" id="ARBA00023319"/>
    </source>
</evidence>
<dbReference type="CDD" id="cd00096">
    <property type="entry name" value="Ig"/>
    <property type="match status" value="1"/>
</dbReference>
<evidence type="ECO:0000313" key="8">
    <source>
        <dbReference type="Proteomes" id="UP001152798"/>
    </source>
</evidence>
<dbReference type="Gene3D" id="2.60.40.10">
    <property type="entry name" value="Immunoglobulins"/>
    <property type="match status" value="4"/>
</dbReference>
<dbReference type="SMART" id="SM00406">
    <property type="entry name" value="IGv"/>
    <property type="match status" value="1"/>
</dbReference>
<reference evidence="7" key="1">
    <citation type="submission" date="2022-01" db="EMBL/GenBank/DDBJ databases">
        <authorList>
            <person name="King R."/>
        </authorList>
    </citation>
    <scope>NUCLEOTIDE SEQUENCE</scope>
</reference>
<proteinExistence type="predicted"/>
<dbReference type="Pfam" id="PF07686">
    <property type="entry name" value="V-set"/>
    <property type="match status" value="1"/>
</dbReference>
<dbReference type="InterPro" id="IPR013106">
    <property type="entry name" value="Ig_V-set"/>
</dbReference>
<dbReference type="PANTHER" id="PTHR45080">
    <property type="entry name" value="CONTACTIN 5"/>
    <property type="match status" value="1"/>
</dbReference>
<evidence type="ECO:0000256" key="1">
    <source>
        <dbReference type="ARBA" id="ARBA00022737"/>
    </source>
</evidence>
<keyword evidence="8" id="KW-1185">Reference proteome</keyword>
<name>A0A9P0H1Y7_NEZVI</name>
<dbReference type="SUPFAM" id="SSF48726">
    <property type="entry name" value="Immunoglobulin"/>
    <property type="match status" value="3"/>
</dbReference>
<gene>
    <name evidence="7" type="ORF">NEZAVI_LOCUS840</name>
</gene>